<dbReference type="OrthoDB" id="8581967at2759"/>
<gene>
    <name evidence="3" type="ORF">GDO86_013374</name>
</gene>
<dbReference type="AlphaFoldDB" id="A0A8T2IR37"/>
<proteinExistence type="predicted"/>
<accession>A0A8T2IR37</accession>
<keyword evidence="4" id="KW-1185">Reference proteome</keyword>
<evidence type="ECO:0000259" key="1">
    <source>
        <dbReference type="Pfam" id="PF15702"/>
    </source>
</evidence>
<dbReference type="GO" id="GO:0072657">
    <property type="term" value="P:protein localization to membrane"/>
    <property type="evidence" value="ECO:0007669"/>
    <property type="project" value="TreeGrafter"/>
</dbReference>
<dbReference type="GO" id="GO:0031084">
    <property type="term" value="C:BLOC-2 complex"/>
    <property type="evidence" value="ECO:0007669"/>
    <property type="project" value="TreeGrafter"/>
</dbReference>
<reference evidence="3" key="1">
    <citation type="thesis" date="2020" institute="ProQuest LLC" country="789 East Eisenhower Parkway, Ann Arbor, MI, USA">
        <title>Comparative Genomics and Chromosome Evolution.</title>
        <authorList>
            <person name="Mudd A.B."/>
        </authorList>
    </citation>
    <scope>NUCLEOTIDE SEQUENCE</scope>
    <source>
        <strain evidence="3">Female2</strain>
        <tissue evidence="3">Blood</tissue>
    </source>
</reference>
<feature type="domain" description="BLOC-2 complex member HPS6 C-terminal" evidence="2">
    <location>
        <begin position="397"/>
        <end position="767"/>
    </location>
</feature>
<evidence type="ECO:0000313" key="4">
    <source>
        <dbReference type="Proteomes" id="UP000812440"/>
    </source>
</evidence>
<dbReference type="InterPro" id="IPR017218">
    <property type="entry name" value="BLOC-2_complex_Hps6_subunit"/>
</dbReference>
<name>A0A8T2IR37_9PIPI</name>
<protein>
    <submittedName>
        <fullName evidence="3">Uncharacterized protein</fullName>
    </submittedName>
</protein>
<dbReference type="GO" id="GO:0032418">
    <property type="term" value="P:lysosome localization"/>
    <property type="evidence" value="ECO:0007669"/>
    <property type="project" value="TreeGrafter"/>
</dbReference>
<dbReference type="EMBL" id="JAACNH010000008">
    <property type="protein sequence ID" value="KAG8435395.1"/>
    <property type="molecule type" value="Genomic_DNA"/>
</dbReference>
<organism evidence="3 4">
    <name type="scientific">Hymenochirus boettgeri</name>
    <name type="common">Congo dwarf clawed frog</name>
    <dbReference type="NCBI Taxonomy" id="247094"/>
    <lineage>
        <taxon>Eukaryota</taxon>
        <taxon>Metazoa</taxon>
        <taxon>Chordata</taxon>
        <taxon>Craniata</taxon>
        <taxon>Vertebrata</taxon>
        <taxon>Euteleostomi</taxon>
        <taxon>Amphibia</taxon>
        <taxon>Batrachia</taxon>
        <taxon>Anura</taxon>
        <taxon>Pipoidea</taxon>
        <taxon>Pipidae</taxon>
        <taxon>Pipinae</taxon>
        <taxon>Hymenochirus</taxon>
    </lineage>
</organism>
<evidence type="ECO:0000313" key="3">
    <source>
        <dbReference type="EMBL" id="KAG8435395.1"/>
    </source>
</evidence>
<dbReference type="Pfam" id="PF15702">
    <property type="entry name" value="HPS6"/>
    <property type="match status" value="1"/>
</dbReference>
<dbReference type="PANTHER" id="PTHR14696">
    <property type="entry name" value="HERMANSKY-PUDLAK SYNDROME 6 PROTEIN"/>
    <property type="match status" value="1"/>
</dbReference>
<comment type="caution">
    <text evidence="3">The sequence shown here is derived from an EMBL/GenBank/DDBJ whole genome shotgun (WGS) entry which is preliminary data.</text>
</comment>
<dbReference type="Pfam" id="PF20468">
    <property type="entry name" value="HPS6_C"/>
    <property type="match status" value="1"/>
</dbReference>
<evidence type="ECO:0000259" key="2">
    <source>
        <dbReference type="Pfam" id="PF20468"/>
    </source>
</evidence>
<dbReference type="PANTHER" id="PTHR14696:SF2">
    <property type="entry name" value="BLOC-2 COMPLEX MEMBER HPS6"/>
    <property type="match status" value="1"/>
</dbReference>
<dbReference type="InterPro" id="IPR046822">
    <property type="entry name" value="HPS6_C"/>
</dbReference>
<feature type="domain" description="BLOC-2 complex member HPS6 N-terminal" evidence="1">
    <location>
        <begin position="6"/>
        <end position="380"/>
    </location>
</feature>
<sequence length="808" mass="91146">MTKCGSELLCDFRDFGRQHVLRDALQTPDSRLYCSPGGDHLFVLLPHKLLSFLRLPTRAPLAPSAYLERSWAAHSPRLTTLLFPLGSAGYGWVLALVWENGRCELWSPPRDGVGKGWEVIQSVDLCTSPRARLVSVCSNEGSLVWCEERPPSEAKAQGPSGTRPYRYCICQRWLVWQGEQRATFGSMRIILHHSPLYHVLSSNTHIFMVPDGSIRTQLLTQLLLVYSPLEDKINMTTTANGLLDSKSLTECDSDFKKLVLECLGHMSAQIPANLTFFTVTGSGELLLLDTEGLVHLLYPDGIVRCVYDFKKQTIPADASIHMQIFGGTLVCALDTVLYLVEVDNGRLIKKTILNVDHVILMTFLEADGIHLMTKAGIYKICLSNIEEIDKIEPALLEMIYEEACKYYQRRSLNSTKLTVLELKKEGIFQAPFMLSSILKNYQKEKVKSKKHTGLINTIASELESYLSLEQLKNSVMSISENATEKCCENLVDKEVARLLQSDLDKDNLIYMNSLFNLFPKAAWKSIKEILQFHQNGDGKLVLRATVDLWKRILGPPSALNHSSPNGVRPLFEIICQSMYTFKPRWLPLFVQQAQNCSGLTWGVSNKENCEGVPLYKRALTVVNKNKDNTTGGTNDWDIEIDILLFSGRPQAIIQAIHMLIGLQQWERVFAETKKFSELSPIITKDIFITLLTEFVMHRHLDSYLNELCEICPESITATEILRTILQNIPNEEHPPISHSFDTYLTIGLLKPLLNKVLQNQGRQDQNSVGLSLSLSPQQSNHFDHPFCNGDGLTPDIYAPDSMFKNITQ</sequence>
<dbReference type="Proteomes" id="UP000812440">
    <property type="component" value="Chromosome 7"/>
</dbReference>
<dbReference type="InterPro" id="IPR046823">
    <property type="entry name" value="HPS6_N"/>
</dbReference>
<dbReference type="GO" id="GO:0005765">
    <property type="term" value="C:lysosomal membrane"/>
    <property type="evidence" value="ECO:0007669"/>
    <property type="project" value="TreeGrafter"/>
</dbReference>